<reference evidence="2" key="2">
    <citation type="submission" date="2015-01" db="EMBL/GenBank/DDBJ databases">
        <title>Evolutionary Origins and Diversification of the Mycorrhizal Mutualists.</title>
        <authorList>
            <consortium name="DOE Joint Genome Institute"/>
            <consortium name="Mycorrhizal Genomics Consortium"/>
            <person name="Kohler A."/>
            <person name="Kuo A."/>
            <person name="Nagy L.G."/>
            <person name="Floudas D."/>
            <person name="Copeland A."/>
            <person name="Barry K.W."/>
            <person name="Cichocki N."/>
            <person name="Veneault-Fourrey C."/>
            <person name="LaButti K."/>
            <person name="Lindquist E.A."/>
            <person name="Lipzen A."/>
            <person name="Lundell T."/>
            <person name="Morin E."/>
            <person name="Murat C."/>
            <person name="Riley R."/>
            <person name="Ohm R."/>
            <person name="Sun H."/>
            <person name="Tunlid A."/>
            <person name="Henrissat B."/>
            <person name="Grigoriev I.V."/>
            <person name="Hibbett D.S."/>
            <person name="Martin F."/>
        </authorList>
    </citation>
    <scope>NUCLEOTIDE SEQUENCE [LARGE SCALE GENOMIC DNA]</scope>
    <source>
        <strain evidence="2">Ve08.2h10</strain>
    </source>
</reference>
<dbReference type="EMBL" id="KN825074">
    <property type="protein sequence ID" value="KIK94940.1"/>
    <property type="molecule type" value="Genomic_DNA"/>
</dbReference>
<name>A0A0D0E8I0_9AGAM</name>
<evidence type="ECO:0000313" key="2">
    <source>
        <dbReference type="Proteomes" id="UP000054538"/>
    </source>
</evidence>
<dbReference type="Proteomes" id="UP000054538">
    <property type="component" value="Unassembled WGS sequence"/>
</dbReference>
<dbReference type="InParanoid" id="A0A0D0E8I0"/>
<proteinExistence type="predicted"/>
<accession>A0A0D0E8I0</accession>
<dbReference type="HOGENOM" id="CLU_3087890_0_0_1"/>
<dbReference type="AlphaFoldDB" id="A0A0D0E8I0"/>
<sequence>MGCTAAVIAMRSEKRKVFEAWIGTSRRDYGGDCEEWRRGLLIFVDEGGKGKD</sequence>
<protein>
    <submittedName>
        <fullName evidence="1">Uncharacterized protein</fullName>
    </submittedName>
</protein>
<gene>
    <name evidence="1" type="ORF">PAXRUDRAFT_827488</name>
</gene>
<evidence type="ECO:0000313" key="1">
    <source>
        <dbReference type="EMBL" id="KIK94940.1"/>
    </source>
</evidence>
<reference evidence="1 2" key="1">
    <citation type="submission" date="2014-04" db="EMBL/GenBank/DDBJ databases">
        <authorList>
            <consortium name="DOE Joint Genome Institute"/>
            <person name="Kuo A."/>
            <person name="Kohler A."/>
            <person name="Jargeat P."/>
            <person name="Nagy L.G."/>
            <person name="Floudas D."/>
            <person name="Copeland A."/>
            <person name="Barry K.W."/>
            <person name="Cichocki N."/>
            <person name="Veneault-Fourrey C."/>
            <person name="LaButti K."/>
            <person name="Lindquist E.A."/>
            <person name="Lipzen A."/>
            <person name="Lundell T."/>
            <person name="Morin E."/>
            <person name="Murat C."/>
            <person name="Sun H."/>
            <person name="Tunlid A."/>
            <person name="Henrissat B."/>
            <person name="Grigoriev I.V."/>
            <person name="Hibbett D.S."/>
            <person name="Martin F."/>
            <person name="Nordberg H.P."/>
            <person name="Cantor M.N."/>
            <person name="Hua S.X."/>
        </authorList>
    </citation>
    <scope>NUCLEOTIDE SEQUENCE [LARGE SCALE GENOMIC DNA]</scope>
    <source>
        <strain evidence="1 2">Ve08.2h10</strain>
    </source>
</reference>
<organism evidence="1 2">
    <name type="scientific">Paxillus rubicundulus Ve08.2h10</name>
    <dbReference type="NCBI Taxonomy" id="930991"/>
    <lineage>
        <taxon>Eukaryota</taxon>
        <taxon>Fungi</taxon>
        <taxon>Dikarya</taxon>
        <taxon>Basidiomycota</taxon>
        <taxon>Agaricomycotina</taxon>
        <taxon>Agaricomycetes</taxon>
        <taxon>Agaricomycetidae</taxon>
        <taxon>Boletales</taxon>
        <taxon>Paxilineae</taxon>
        <taxon>Paxillaceae</taxon>
        <taxon>Paxillus</taxon>
    </lineage>
</organism>
<keyword evidence="2" id="KW-1185">Reference proteome</keyword>